<gene>
    <name evidence="2" type="ORF">METZ01_LOCUS319022</name>
</gene>
<dbReference type="SUPFAM" id="SSF56601">
    <property type="entry name" value="beta-lactamase/transpeptidase-like"/>
    <property type="match status" value="1"/>
</dbReference>
<dbReference type="PANTHER" id="PTHR46825">
    <property type="entry name" value="D-ALANYL-D-ALANINE-CARBOXYPEPTIDASE/ENDOPEPTIDASE AMPH"/>
    <property type="match status" value="1"/>
</dbReference>
<dbReference type="InterPro" id="IPR012338">
    <property type="entry name" value="Beta-lactam/transpept-like"/>
</dbReference>
<evidence type="ECO:0000259" key="1">
    <source>
        <dbReference type="Pfam" id="PF00144"/>
    </source>
</evidence>
<name>A0A382P0A4_9ZZZZ</name>
<accession>A0A382P0A4</accession>
<dbReference type="InterPro" id="IPR001466">
    <property type="entry name" value="Beta-lactam-related"/>
</dbReference>
<dbReference type="Pfam" id="PF00144">
    <property type="entry name" value="Beta-lactamase"/>
    <property type="match status" value="1"/>
</dbReference>
<sequence>VKRLLDHTSGIKGYTEMPSARPLFVQDLPRDSLVALFEAHPFDFPPGEQMIYNNSAYFLAGLIIEEVTEQSYEDYVQENFFQPAGMVNSRYCSEKAVWKNRAHGYDTDDKTGEMIRKGFIVHSVPYAAGSLCSTVRDLVMWNQTLHKGNVVSRSVYKEMITPGELNDGTILRYAKGLGLTKVAGRKAIHHGGGINGFLSQSLYFPEEDLTVVVLANTAGPISPSELAENIAIEILGSVAKEKIALDLSKNEIQKLAKVYSGVARGRKVNVEIAIDSNNLTYLVKNAEEKQGEAYSSVEDQPEPKILVYSGNGIFRDGRTNFIFKSRENDIEELRMDFGSGYSILKAN</sequence>
<organism evidence="2">
    <name type="scientific">marine metagenome</name>
    <dbReference type="NCBI Taxonomy" id="408172"/>
    <lineage>
        <taxon>unclassified sequences</taxon>
        <taxon>metagenomes</taxon>
        <taxon>ecological metagenomes</taxon>
    </lineage>
</organism>
<dbReference type="PANTHER" id="PTHR46825:SF9">
    <property type="entry name" value="BETA-LACTAMASE-RELATED DOMAIN-CONTAINING PROTEIN"/>
    <property type="match status" value="1"/>
</dbReference>
<feature type="non-terminal residue" evidence="2">
    <location>
        <position position="1"/>
    </location>
</feature>
<dbReference type="EMBL" id="UINC01103636">
    <property type="protein sequence ID" value="SVC66168.1"/>
    <property type="molecule type" value="Genomic_DNA"/>
</dbReference>
<dbReference type="AlphaFoldDB" id="A0A382P0A4"/>
<evidence type="ECO:0000313" key="2">
    <source>
        <dbReference type="EMBL" id="SVC66168.1"/>
    </source>
</evidence>
<protein>
    <recommendedName>
        <fullName evidence="1">Beta-lactamase-related domain-containing protein</fullName>
    </recommendedName>
</protein>
<dbReference type="InterPro" id="IPR050491">
    <property type="entry name" value="AmpC-like"/>
</dbReference>
<feature type="domain" description="Beta-lactamase-related" evidence="1">
    <location>
        <begin position="1"/>
        <end position="224"/>
    </location>
</feature>
<dbReference type="Gene3D" id="3.40.710.10">
    <property type="entry name" value="DD-peptidase/beta-lactamase superfamily"/>
    <property type="match status" value="1"/>
</dbReference>
<reference evidence="2" key="1">
    <citation type="submission" date="2018-05" db="EMBL/GenBank/DDBJ databases">
        <authorList>
            <person name="Lanie J.A."/>
            <person name="Ng W.-L."/>
            <person name="Kazmierczak K.M."/>
            <person name="Andrzejewski T.M."/>
            <person name="Davidsen T.M."/>
            <person name="Wayne K.J."/>
            <person name="Tettelin H."/>
            <person name="Glass J.I."/>
            <person name="Rusch D."/>
            <person name="Podicherti R."/>
            <person name="Tsui H.-C.T."/>
            <person name="Winkler M.E."/>
        </authorList>
    </citation>
    <scope>NUCLEOTIDE SEQUENCE</scope>
</reference>
<proteinExistence type="predicted"/>